<feature type="transmembrane region" description="Helical" evidence="7">
    <location>
        <begin position="12"/>
        <end position="31"/>
    </location>
</feature>
<dbReference type="InterPro" id="IPR009011">
    <property type="entry name" value="Man6P_isomerase_rcpt-bd_dom_sf"/>
</dbReference>
<evidence type="ECO:0000313" key="9">
    <source>
        <dbReference type="Proteomes" id="UP001050691"/>
    </source>
</evidence>
<evidence type="ECO:0000256" key="5">
    <source>
        <dbReference type="ARBA" id="ARBA00022989"/>
    </source>
</evidence>
<dbReference type="GO" id="GO:0034045">
    <property type="term" value="C:phagophore assembly site membrane"/>
    <property type="evidence" value="ECO:0007669"/>
    <property type="project" value="UniProtKB-SubCell"/>
</dbReference>
<evidence type="ECO:0000256" key="3">
    <source>
        <dbReference type="ARBA" id="ARBA00022729"/>
    </source>
</evidence>
<keyword evidence="4" id="KW-0813">Transport</keyword>
<keyword evidence="5 7" id="KW-1133">Transmembrane helix</keyword>
<evidence type="ECO:0008006" key="10">
    <source>
        <dbReference type="Google" id="ProtNLM"/>
    </source>
</evidence>
<dbReference type="Pfam" id="PF09451">
    <property type="entry name" value="ATG27"/>
    <property type="match status" value="2"/>
</dbReference>
<dbReference type="Gene3D" id="2.70.130.10">
    <property type="entry name" value="Mannose-6-phosphate receptor binding domain"/>
    <property type="match status" value="1"/>
</dbReference>
<keyword evidence="2 7" id="KW-0812">Transmembrane</keyword>
<dbReference type="EMBL" id="BPWL01000001">
    <property type="protein sequence ID" value="GJJ06439.1"/>
    <property type="molecule type" value="Genomic_DNA"/>
</dbReference>
<dbReference type="SUPFAM" id="SSF50911">
    <property type="entry name" value="Mannose 6-phosphate receptor domain"/>
    <property type="match status" value="1"/>
</dbReference>
<keyword evidence="3" id="KW-0732">Signal</keyword>
<protein>
    <recommendedName>
        <fullName evidence="10">Autophagy-related protein 27</fullName>
    </recommendedName>
</protein>
<comment type="caution">
    <text evidence="8">The sequence shown here is derived from an EMBL/GenBank/DDBJ whole genome shotgun (WGS) entry which is preliminary data.</text>
</comment>
<accession>A0AAV4ZZJ0</accession>
<dbReference type="Proteomes" id="UP001050691">
    <property type="component" value="Unassembled WGS sequence"/>
</dbReference>
<evidence type="ECO:0000256" key="6">
    <source>
        <dbReference type="ARBA" id="ARBA00023136"/>
    </source>
</evidence>
<dbReference type="PANTHER" id="PTHR15071">
    <property type="entry name" value="MANNOSE-6-PHOSPHATE RECEPTOR FAMILY MEMBER"/>
    <property type="match status" value="1"/>
</dbReference>
<gene>
    <name evidence="8" type="ORF">Clacol_000631</name>
</gene>
<dbReference type="PANTHER" id="PTHR15071:SF13">
    <property type="entry name" value="AUTOPHAGY-RELATED PROTEIN 27"/>
    <property type="match status" value="1"/>
</dbReference>
<evidence type="ECO:0000256" key="2">
    <source>
        <dbReference type="ARBA" id="ARBA00022692"/>
    </source>
</evidence>
<dbReference type="InterPro" id="IPR018939">
    <property type="entry name" value="Autophagy-rel_prot_27"/>
</dbReference>
<keyword evidence="4" id="KW-0653">Protein transport</keyword>
<organism evidence="8 9">
    <name type="scientific">Clathrus columnatus</name>
    <dbReference type="NCBI Taxonomy" id="1419009"/>
    <lineage>
        <taxon>Eukaryota</taxon>
        <taxon>Fungi</taxon>
        <taxon>Dikarya</taxon>
        <taxon>Basidiomycota</taxon>
        <taxon>Agaricomycotina</taxon>
        <taxon>Agaricomycetes</taxon>
        <taxon>Phallomycetidae</taxon>
        <taxon>Phallales</taxon>
        <taxon>Clathraceae</taxon>
        <taxon>Clathrus</taxon>
    </lineage>
</organism>
<dbReference type="GO" id="GO:0015031">
    <property type="term" value="P:protein transport"/>
    <property type="evidence" value="ECO:0007669"/>
    <property type="project" value="UniProtKB-KW"/>
</dbReference>
<comment type="subcellular location">
    <subcellularLocation>
        <location evidence="1">Preautophagosomal structure membrane</location>
        <topology evidence="1">Single-pass type I membrane protein</topology>
    </subcellularLocation>
</comment>
<dbReference type="GO" id="GO:0012505">
    <property type="term" value="C:endomembrane system"/>
    <property type="evidence" value="ECO:0007669"/>
    <property type="project" value="UniProtKB-ARBA"/>
</dbReference>
<evidence type="ECO:0000256" key="4">
    <source>
        <dbReference type="ARBA" id="ARBA00022927"/>
    </source>
</evidence>
<evidence type="ECO:0000256" key="1">
    <source>
        <dbReference type="ARBA" id="ARBA00004472"/>
    </source>
</evidence>
<dbReference type="AlphaFoldDB" id="A0AAV4ZZJ0"/>
<evidence type="ECO:0000313" key="8">
    <source>
        <dbReference type="EMBL" id="GJJ06439.1"/>
    </source>
</evidence>
<sequence>MGRGQQENGRRSYLPYSLIFHVLLFVSGISAQDSDTLSCDAPITVNGAHYDIQQLAGQHSAKYFEESPPSQYENVITFNICQDIEKSSTLPDSDQCPTGSRACFTKINKKEGENDRIVSVIPIAETSVLKPKYSIINGTYRTTYEISSNDFETVSFAAPEALSIYLHGSTFSVNGKSISPMLNLTLLCNKDGSSDPSFISFENGIAIVEWKTPVGCQASETKEPGNTDPPEPDTGSGIGAYYNYNHFGASGWDLIPHRDFWREVPYLFRDFIDHLCTTLRPGYQGSRRGYVAV</sequence>
<keyword evidence="9" id="KW-1185">Reference proteome</keyword>
<reference evidence="8" key="1">
    <citation type="submission" date="2021-10" db="EMBL/GenBank/DDBJ databases">
        <title>De novo Genome Assembly of Clathrus columnatus (Basidiomycota, Fungi) Using Illumina and Nanopore Sequence Data.</title>
        <authorList>
            <person name="Ogiso-Tanaka E."/>
            <person name="Itagaki H."/>
            <person name="Hosoya T."/>
            <person name="Hosaka K."/>
        </authorList>
    </citation>
    <scope>NUCLEOTIDE SEQUENCE</scope>
    <source>
        <strain evidence="8">MO-923</strain>
    </source>
</reference>
<evidence type="ECO:0000256" key="7">
    <source>
        <dbReference type="SAM" id="Phobius"/>
    </source>
</evidence>
<keyword evidence="6 7" id="KW-0472">Membrane</keyword>
<name>A0AAV4ZZJ0_9AGAM</name>
<proteinExistence type="predicted"/>